<gene>
    <name evidence="1" type="ORF">CRG98_004648</name>
</gene>
<dbReference type="SUPFAM" id="SSF52200">
    <property type="entry name" value="Toll/Interleukin receptor TIR domain"/>
    <property type="match status" value="1"/>
</dbReference>
<dbReference type="SMART" id="SM00365">
    <property type="entry name" value="LRR_SD22"/>
    <property type="match status" value="3"/>
</dbReference>
<dbReference type="InterPro" id="IPR044974">
    <property type="entry name" value="Disease_R_plants"/>
</dbReference>
<dbReference type="Pfam" id="PF23247">
    <property type="entry name" value="LRR_RPS2"/>
    <property type="match status" value="1"/>
</dbReference>
<organism evidence="1 2">
    <name type="scientific">Punica granatum</name>
    <name type="common">Pomegranate</name>
    <dbReference type="NCBI Taxonomy" id="22663"/>
    <lineage>
        <taxon>Eukaryota</taxon>
        <taxon>Viridiplantae</taxon>
        <taxon>Streptophyta</taxon>
        <taxon>Embryophyta</taxon>
        <taxon>Tracheophyta</taxon>
        <taxon>Spermatophyta</taxon>
        <taxon>Magnoliopsida</taxon>
        <taxon>eudicotyledons</taxon>
        <taxon>Gunneridae</taxon>
        <taxon>Pentapetalae</taxon>
        <taxon>rosids</taxon>
        <taxon>malvids</taxon>
        <taxon>Myrtales</taxon>
        <taxon>Lythraceae</taxon>
        <taxon>Punica</taxon>
    </lineage>
</organism>
<dbReference type="InterPro" id="IPR000157">
    <property type="entry name" value="TIR_dom"/>
</dbReference>
<dbReference type="GO" id="GO:0043531">
    <property type="term" value="F:ADP binding"/>
    <property type="evidence" value="ECO:0007669"/>
    <property type="project" value="InterPro"/>
</dbReference>
<dbReference type="InterPro" id="IPR035897">
    <property type="entry name" value="Toll_tir_struct_dom_sf"/>
</dbReference>
<evidence type="ECO:0000313" key="2">
    <source>
        <dbReference type="Proteomes" id="UP000233551"/>
    </source>
</evidence>
<dbReference type="SUPFAM" id="SSF52058">
    <property type="entry name" value="L domain-like"/>
    <property type="match status" value="2"/>
</dbReference>
<dbReference type="OrthoDB" id="1681316at2759"/>
<dbReference type="Gene3D" id="1.10.8.430">
    <property type="entry name" value="Helical domain of apoptotic protease-activating factors"/>
    <property type="match status" value="1"/>
</dbReference>
<protein>
    <submittedName>
        <fullName evidence="1">Uncharacterized protein</fullName>
    </submittedName>
</protein>
<dbReference type="PANTHER" id="PTHR11017:SF570">
    <property type="entry name" value="DISEASE RESISTANCE PROTEIN (TIR-NBS CLASS)-RELATED"/>
    <property type="match status" value="1"/>
</dbReference>
<dbReference type="Pfam" id="PF00931">
    <property type="entry name" value="NB-ARC"/>
    <property type="match status" value="1"/>
</dbReference>
<dbReference type="Gene3D" id="3.40.50.300">
    <property type="entry name" value="P-loop containing nucleotide triphosphate hydrolases"/>
    <property type="match status" value="1"/>
</dbReference>
<dbReference type="InterPro" id="IPR001611">
    <property type="entry name" value="Leu-rich_rpt"/>
</dbReference>
<dbReference type="Gene3D" id="3.40.1170.20">
    <property type="entry name" value="tRNA intron endonuclease, N-terminal domain"/>
    <property type="match status" value="2"/>
</dbReference>
<dbReference type="PROSITE" id="PS51450">
    <property type="entry name" value="LRR"/>
    <property type="match status" value="1"/>
</dbReference>
<dbReference type="PROSITE" id="PS50104">
    <property type="entry name" value="TIR"/>
    <property type="match status" value="1"/>
</dbReference>
<dbReference type="EMBL" id="PGOL01000189">
    <property type="protein sequence ID" value="PKI74876.1"/>
    <property type="molecule type" value="Genomic_DNA"/>
</dbReference>
<sequence>MSMNMLLLSTNRNAPVFSKFPHVDPKARPRSDNHKVSLKFRTSRTSRLLCSSVPKIVADGRSWNGNRKLNTTRLLDDPRLQSSSDFDQGQASSTNTGQPAEGGEYEVFLSFRGPARKGFVDCLYRNLIDAGIRTFRDREEVHEGENIGGKLIRAINCSKICIPILSKDYAESAWCLRELAQMVECSRSTRLEILPIFYDVEPAEVKLYKGSYAEALRQHGVRFDRKILEQWEDALKQVARIKGWELEKATNGHEGELIELVVRKVLVSLKAHHLNVTDQLVAIDDAVAKIMRMLNVGSDDVRIVGIYGMGGIGKTTLAKVVFNQLSEGFEYCSFLKDVRETSQNRGLEFLQNQLISDILKNKSPEITNVDEGINMIKERFSKKQVLILLDDVDKRAQLDALVGKRSWFGPGSRIIVTTRNKDVLNVPEVDWAYELTWMDPDQSLQLFSRHSFRREYPPDDYVDYSKKVVDITGGLPLALENIGSFLSGKSNEVWDSTLKKLKQVPREEVEKKLMISYEALDHWQKQIFLDIACLFIGYDKRIVVHMWDDTDFFPEEGIEVLMLMSMIKIGDDNKLWMHDQLRDLGRQIVRQENIMEPGKRSRLWNHEESLAMLIRKKGSEMVEALCLKFDSRSQYYFTREEFASLSNLRFLQTNGVNLAGNFEGLLSQLRWLCWHHCPSNFLPTNFYLRSLVILDLSWSKISEDWEGWYDMKTATNLKVLNLTGCTNLFRNPDFSAYMALERLILEGCKSLVAIDGSIGSLKHLVSLNIKECSSIQELPEKLGSSEALRELLVDGTSIREISISPGCLKKLEILSACDCKSLIQIHRSISHLESLSDLALDNAKIRHLPESIGMLGKLERLSLRGCRSLSKLPDTIGDLESLIELDLSSTGITELPDSIKNLKNLKVLTVEGSYIEQIPGSIGMLENLEEFHAKGCSLEGEIPTDIGNLLYLRILSLSDNRIRSLPKTISGLSHLQHLDLELCKELRVLPKLPDSLVSLRVSSQSMEAIPDLSNLINLKHLYLSDGSHLQGFPTNDPSMLVQDPSPWWIGALSRLETLQLSLSKITALPSDLSELSRLRKLVLSCVDLKCLLQLPSSLSTLYIGNCKSMTTLSNLSNLKNLTELELLHSAISEVEGLEGLESLQVFDAIYCKLRKLDGLEKLESLRRLILRNCEFLEQLPNLSNLRKLKEFKLRDCELLREIQGLDRLESLEELQISKCRFLEKLPDLSELKMLRSLEIENCDKICEIQGLDMLESLEELQISECRSLEKIPDLSGLKKLKVLKIESCEQISDIPGFAELESLENLKIIQCKSMEKLPDLSNFRRLKSLDIEDCEKIREIVGLGILRSIKGDKCF</sequence>
<keyword evidence="2" id="KW-1185">Reference proteome</keyword>
<dbReference type="InterPro" id="IPR032675">
    <property type="entry name" value="LRR_dom_sf"/>
</dbReference>
<dbReference type="InterPro" id="IPR042197">
    <property type="entry name" value="Apaf_helical"/>
</dbReference>
<dbReference type="SUPFAM" id="SSF52047">
    <property type="entry name" value="RNI-like"/>
    <property type="match status" value="1"/>
</dbReference>
<dbReference type="InterPro" id="IPR057135">
    <property type="entry name" value="At4g27190-like_LRR"/>
</dbReference>
<accession>A0A2I0L414</accession>
<dbReference type="PRINTS" id="PR00364">
    <property type="entry name" value="DISEASERSIST"/>
</dbReference>
<dbReference type="Gene3D" id="3.80.10.10">
    <property type="entry name" value="Ribonuclease Inhibitor"/>
    <property type="match status" value="4"/>
</dbReference>
<comment type="caution">
    <text evidence="1">The sequence shown here is derived from an EMBL/GenBank/DDBJ whole genome shotgun (WGS) entry which is preliminary data.</text>
</comment>
<dbReference type="GO" id="GO:0007165">
    <property type="term" value="P:signal transduction"/>
    <property type="evidence" value="ECO:0007669"/>
    <property type="project" value="InterPro"/>
</dbReference>
<dbReference type="SMART" id="SM00364">
    <property type="entry name" value="LRR_BAC"/>
    <property type="match status" value="6"/>
</dbReference>
<proteinExistence type="predicted"/>
<dbReference type="Gene3D" id="3.40.50.10140">
    <property type="entry name" value="Toll/interleukin-1 receptor homology (TIR) domain"/>
    <property type="match status" value="1"/>
</dbReference>
<dbReference type="InterPro" id="IPR003591">
    <property type="entry name" value="Leu-rich_rpt_typical-subtyp"/>
</dbReference>
<evidence type="ECO:0000313" key="1">
    <source>
        <dbReference type="EMBL" id="PKI74876.1"/>
    </source>
</evidence>
<dbReference type="Pfam" id="PF23282">
    <property type="entry name" value="WHD_ROQ1"/>
    <property type="match status" value="1"/>
</dbReference>
<name>A0A2I0L414_PUNGR</name>
<dbReference type="InterPro" id="IPR058192">
    <property type="entry name" value="WHD_ROQ1-like"/>
</dbReference>
<dbReference type="GO" id="GO:0006952">
    <property type="term" value="P:defense response"/>
    <property type="evidence" value="ECO:0007669"/>
    <property type="project" value="InterPro"/>
</dbReference>
<dbReference type="Pfam" id="PF01582">
    <property type="entry name" value="TIR"/>
    <property type="match status" value="1"/>
</dbReference>
<dbReference type="GeneID" id="116203852"/>
<dbReference type="SMART" id="SM00255">
    <property type="entry name" value="TIR"/>
    <property type="match status" value="1"/>
</dbReference>
<dbReference type="PANTHER" id="PTHR11017">
    <property type="entry name" value="LEUCINE-RICH REPEAT-CONTAINING PROTEIN"/>
    <property type="match status" value="1"/>
</dbReference>
<dbReference type="SUPFAM" id="SSF52540">
    <property type="entry name" value="P-loop containing nucleoside triphosphate hydrolases"/>
    <property type="match status" value="1"/>
</dbReference>
<dbReference type="Proteomes" id="UP000233551">
    <property type="component" value="Unassembled WGS sequence"/>
</dbReference>
<reference evidence="1 2" key="1">
    <citation type="submission" date="2017-11" db="EMBL/GenBank/DDBJ databases">
        <title>De-novo sequencing of pomegranate (Punica granatum L.) genome.</title>
        <authorList>
            <person name="Akparov Z."/>
            <person name="Amiraslanov A."/>
            <person name="Hajiyeva S."/>
            <person name="Abbasov M."/>
            <person name="Kaur K."/>
            <person name="Hamwieh A."/>
            <person name="Solovyev V."/>
            <person name="Salamov A."/>
            <person name="Braich B."/>
            <person name="Kosarev P."/>
            <person name="Mahmoud A."/>
            <person name="Hajiyev E."/>
            <person name="Babayeva S."/>
            <person name="Izzatullayeva V."/>
            <person name="Mammadov A."/>
            <person name="Mammadov A."/>
            <person name="Sharifova S."/>
            <person name="Ojaghi J."/>
            <person name="Eynullazada K."/>
            <person name="Bayramov B."/>
            <person name="Abdulazimova A."/>
            <person name="Shahmuradov I."/>
        </authorList>
    </citation>
    <scope>NUCLEOTIDE SEQUENCE [LARGE SCALE GENOMIC DNA]</scope>
    <source>
        <strain evidence="2">cv. AG2017</strain>
        <tissue evidence="1">Leaf</tissue>
    </source>
</reference>
<dbReference type="STRING" id="22663.A0A2I0L414"/>
<dbReference type="SMART" id="SM00369">
    <property type="entry name" value="LRR_TYP"/>
    <property type="match status" value="6"/>
</dbReference>
<dbReference type="InterPro" id="IPR002182">
    <property type="entry name" value="NB-ARC"/>
</dbReference>
<dbReference type="InterPro" id="IPR027417">
    <property type="entry name" value="P-loop_NTPase"/>
</dbReference>